<accession>A0A225VB44</accession>
<protein>
    <submittedName>
        <fullName evidence="1">Uncharacterized protein</fullName>
    </submittedName>
</protein>
<sequence length="120" mass="13823">MRHCFLPPDHESSLHECLCALRQKGTLHDNIAEFQNLLIQCTLPISPLGLRFYFQEGLKAATAKHLREHHPDNLEQAIELALLFDHSRHYDQPATADWETTTTCHRCNKVGHITPNYPDK</sequence>
<evidence type="ECO:0000313" key="2">
    <source>
        <dbReference type="Proteomes" id="UP000198211"/>
    </source>
</evidence>
<dbReference type="Proteomes" id="UP000198211">
    <property type="component" value="Unassembled WGS sequence"/>
</dbReference>
<reference evidence="2" key="1">
    <citation type="submission" date="2017-03" db="EMBL/GenBank/DDBJ databases">
        <title>Phytopthora megakarya and P. palmivora, two closely related causual agents of cacao black pod achieved similar genome size and gene model numbers by different mechanisms.</title>
        <authorList>
            <person name="Ali S."/>
            <person name="Shao J."/>
            <person name="Larry D.J."/>
            <person name="Kronmiller B."/>
            <person name="Shen D."/>
            <person name="Strem M.D."/>
            <person name="Melnick R.L."/>
            <person name="Guiltinan M.J."/>
            <person name="Tyler B.M."/>
            <person name="Meinhardt L.W."/>
            <person name="Bailey B.A."/>
        </authorList>
    </citation>
    <scope>NUCLEOTIDE SEQUENCE [LARGE SCALE GENOMIC DNA]</scope>
    <source>
        <strain evidence="2">zdho120</strain>
    </source>
</reference>
<dbReference type="EMBL" id="NBNE01006676">
    <property type="protein sequence ID" value="OWZ01670.1"/>
    <property type="molecule type" value="Genomic_DNA"/>
</dbReference>
<dbReference type="AlphaFoldDB" id="A0A225VB44"/>
<name>A0A225VB44_9STRA</name>
<evidence type="ECO:0000313" key="1">
    <source>
        <dbReference type="EMBL" id="OWZ01670.1"/>
    </source>
</evidence>
<organism evidence="1 2">
    <name type="scientific">Phytophthora megakarya</name>
    <dbReference type="NCBI Taxonomy" id="4795"/>
    <lineage>
        <taxon>Eukaryota</taxon>
        <taxon>Sar</taxon>
        <taxon>Stramenopiles</taxon>
        <taxon>Oomycota</taxon>
        <taxon>Peronosporomycetes</taxon>
        <taxon>Peronosporales</taxon>
        <taxon>Peronosporaceae</taxon>
        <taxon>Phytophthora</taxon>
    </lineage>
</organism>
<gene>
    <name evidence="1" type="ORF">PHMEG_00026894</name>
</gene>
<proteinExistence type="predicted"/>
<keyword evidence="2" id="KW-1185">Reference proteome</keyword>
<comment type="caution">
    <text evidence="1">The sequence shown here is derived from an EMBL/GenBank/DDBJ whole genome shotgun (WGS) entry which is preliminary data.</text>
</comment>
<dbReference type="OrthoDB" id="106809at2759"/>